<name>A0AAV5TDK6_9BILA</name>
<keyword evidence="1" id="KW-0812">Transmembrane</keyword>
<keyword evidence="1" id="KW-1133">Transmembrane helix</keyword>
<feature type="transmembrane region" description="Helical" evidence="1">
    <location>
        <begin position="33"/>
        <end position="60"/>
    </location>
</feature>
<keyword evidence="3" id="KW-1185">Reference proteome</keyword>
<evidence type="ECO:0000313" key="3">
    <source>
        <dbReference type="Proteomes" id="UP001432027"/>
    </source>
</evidence>
<organism evidence="2 3">
    <name type="scientific">Pristionchus entomophagus</name>
    <dbReference type="NCBI Taxonomy" id="358040"/>
    <lineage>
        <taxon>Eukaryota</taxon>
        <taxon>Metazoa</taxon>
        <taxon>Ecdysozoa</taxon>
        <taxon>Nematoda</taxon>
        <taxon>Chromadorea</taxon>
        <taxon>Rhabditida</taxon>
        <taxon>Rhabditina</taxon>
        <taxon>Diplogasteromorpha</taxon>
        <taxon>Diplogasteroidea</taxon>
        <taxon>Neodiplogasteridae</taxon>
        <taxon>Pristionchus</taxon>
    </lineage>
</organism>
<proteinExistence type="predicted"/>
<protein>
    <submittedName>
        <fullName evidence="2">Uncharacterized protein</fullName>
    </submittedName>
</protein>
<feature type="non-terminal residue" evidence="2">
    <location>
        <position position="1"/>
    </location>
</feature>
<dbReference type="Proteomes" id="UP001432027">
    <property type="component" value="Unassembled WGS sequence"/>
</dbReference>
<sequence length="68" mass="8391">EFSEIILQNIHDFSWIKERGAFFKFPDVLFLHAIIRTAILVSFHKLKILMVFFWHMFYVLRKETRNNF</sequence>
<keyword evidence="1" id="KW-0472">Membrane</keyword>
<reference evidence="2" key="1">
    <citation type="submission" date="2023-10" db="EMBL/GenBank/DDBJ databases">
        <title>Genome assembly of Pristionchus species.</title>
        <authorList>
            <person name="Yoshida K."/>
            <person name="Sommer R.J."/>
        </authorList>
    </citation>
    <scope>NUCLEOTIDE SEQUENCE</scope>
    <source>
        <strain evidence="2">RS0144</strain>
    </source>
</reference>
<gene>
    <name evidence="2" type="ORF">PENTCL1PPCAC_14328</name>
</gene>
<evidence type="ECO:0000256" key="1">
    <source>
        <dbReference type="SAM" id="Phobius"/>
    </source>
</evidence>
<dbReference type="AlphaFoldDB" id="A0AAV5TDK6"/>
<dbReference type="EMBL" id="BTSX01000004">
    <property type="protein sequence ID" value="GMS92153.1"/>
    <property type="molecule type" value="Genomic_DNA"/>
</dbReference>
<comment type="caution">
    <text evidence="2">The sequence shown here is derived from an EMBL/GenBank/DDBJ whole genome shotgun (WGS) entry which is preliminary data.</text>
</comment>
<evidence type="ECO:0000313" key="2">
    <source>
        <dbReference type="EMBL" id="GMS92153.1"/>
    </source>
</evidence>
<accession>A0AAV5TDK6</accession>